<evidence type="ECO:0000256" key="1">
    <source>
        <dbReference type="SAM" id="Phobius"/>
    </source>
</evidence>
<reference evidence="3" key="1">
    <citation type="submission" date="2020-06" db="EMBL/GenBank/DDBJ databases">
        <authorList>
            <person name="Onetto C."/>
        </authorList>
    </citation>
    <scope>NUCLEOTIDE SEQUENCE</scope>
</reference>
<organism evidence="3 4">
    <name type="scientific">Aureobasidium uvarum</name>
    <dbReference type="NCBI Taxonomy" id="2773716"/>
    <lineage>
        <taxon>Eukaryota</taxon>
        <taxon>Fungi</taxon>
        <taxon>Dikarya</taxon>
        <taxon>Ascomycota</taxon>
        <taxon>Pezizomycotina</taxon>
        <taxon>Dothideomycetes</taxon>
        <taxon>Dothideomycetidae</taxon>
        <taxon>Dothideales</taxon>
        <taxon>Saccotheciaceae</taxon>
        <taxon>Aureobasidium</taxon>
    </lineage>
</organism>
<keyword evidence="1" id="KW-0472">Membrane</keyword>
<keyword evidence="2" id="KW-0732">Signal</keyword>
<keyword evidence="1" id="KW-0812">Transmembrane</keyword>
<protein>
    <submittedName>
        <fullName evidence="3">Uncharacterized protein</fullName>
    </submittedName>
</protein>
<keyword evidence="1" id="KW-1133">Transmembrane helix</keyword>
<accession>A0A9N8PUT5</accession>
<dbReference type="EMBL" id="CAINUL010000016">
    <property type="protein sequence ID" value="CAD0113761.1"/>
    <property type="molecule type" value="Genomic_DNA"/>
</dbReference>
<feature type="chain" id="PRO_5040501032" evidence="2">
    <location>
        <begin position="24"/>
        <end position="300"/>
    </location>
</feature>
<feature type="signal peptide" evidence="2">
    <location>
        <begin position="1"/>
        <end position="23"/>
    </location>
</feature>
<name>A0A9N8PUT5_9PEZI</name>
<keyword evidence="4" id="KW-1185">Reference proteome</keyword>
<dbReference type="PANTHER" id="PTHR40368:SF1">
    <property type="entry name" value="YALI0F14399P"/>
    <property type="match status" value="1"/>
</dbReference>
<sequence>MANKRISLLVQLCLVFFTALATAATQEPLVDERPIYRAGDAIPVTCRHRILASTVTDASGQLQYVPFPTCNETGRPLEIYFGVEKDINCTIDFISDPMFHLLEFYVHNDAPMTCRIPTRPFSESYKAPKEDASIEGQGSISDEYIPLIIALTGTLQLSHLHVSSHLNMLLHAAPKSVSPGVIDAATAYSISTRPPTRIVIGDALPFTFSIRWYSGQQLPSGWSGVGGHIYASTLIYCILSAGAAAAICIVYFRGVELPRRLRNHGKDRMTGGMEGGRLGGYGYTAGTSSYALGSAGGKRD</sequence>
<dbReference type="OrthoDB" id="18530at2759"/>
<dbReference type="PANTHER" id="PTHR40368">
    <property type="entry name" value="YALI0F14399P"/>
    <property type="match status" value="1"/>
</dbReference>
<evidence type="ECO:0000313" key="3">
    <source>
        <dbReference type="EMBL" id="CAD0113761.1"/>
    </source>
</evidence>
<proteinExistence type="predicted"/>
<feature type="transmembrane region" description="Helical" evidence="1">
    <location>
        <begin position="229"/>
        <end position="252"/>
    </location>
</feature>
<evidence type="ECO:0000256" key="2">
    <source>
        <dbReference type="SAM" id="SignalP"/>
    </source>
</evidence>
<evidence type="ECO:0000313" key="4">
    <source>
        <dbReference type="Proteomes" id="UP000745764"/>
    </source>
</evidence>
<dbReference type="AlphaFoldDB" id="A0A9N8PUT5"/>
<dbReference type="Proteomes" id="UP000745764">
    <property type="component" value="Unassembled WGS sequence"/>
</dbReference>
<comment type="caution">
    <text evidence="3">The sequence shown here is derived from an EMBL/GenBank/DDBJ whole genome shotgun (WGS) entry which is preliminary data.</text>
</comment>
<gene>
    <name evidence="3" type="ORF">AWRI4620_LOCUS8016</name>
</gene>